<feature type="compositionally biased region" description="Low complexity" evidence="1">
    <location>
        <begin position="236"/>
        <end position="246"/>
    </location>
</feature>
<feature type="domain" description="CobQ/CobB/MinD/ParA nucleotide binding" evidence="2">
    <location>
        <begin position="2"/>
        <end position="184"/>
    </location>
</feature>
<reference evidence="4" key="1">
    <citation type="submission" date="2016-10" db="EMBL/GenBank/DDBJ databases">
        <authorList>
            <person name="Varghese N."/>
            <person name="Submissions S."/>
        </authorList>
    </citation>
    <scope>NUCLEOTIDE SEQUENCE [LARGE SCALE GENOMIC DNA]</scope>
    <source>
        <strain evidence="4">DC30,IBRC 10041,KCTC 4046</strain>
    </source>
</reference>
<dbReference type="GO" id="GO:0016887">
    <property type="term" value="F:ATP hydrolysis activity"/>
    <property type="evidence" value="ECO:0007669"/>
    <property type="project" value="TreeGrafter"/>
</dbReference>
<organism evidence="3 4">
    <name type="scientific">Halopenitus persicus</name>
    <dbReference type="NCBI Taxonomy" id="1048396"/>
    <lineage>
        <taxon>Archaea</taxon>
        <taxon>Methanobacteriati</taxon>
        <taxon>Methanobacteriota</taxon>
        <taxon>Stenosarchaea group</taxon>
        <taxon>Halobacteria</taxon>
        <taxon>Halobacteriales</taxon>
        <taxon>Haloferacaceae</taxon>
        <taxon>Halopenitus</taxon>
    </lineage>
</organism>
<dbReference type="InterPro" id="IPR002586">
    <property type="entry name" value="CobQ/CobB/MinD/ParA_Nub-bd_dom"/>
</dbReference>
<dbReference type="Proteomes" id="UP000199079">
    <property type="component" value="Unassembled WGS sequence"/>
</dbReference>
<feature type="compositionally biased region" description="Basic and acidic residues" evidence="1">
    <location>
        <begin position="247"/>
        <end position="261"/>
    </location>
</feature>
<feature type="region of interest" description="Disordered" evidence="1">
    <location>
        <begin position="1"/>
        <end position="20"/>
    </location>
</feature>
<accession>A0A1H3H3N2</accession>
<dbReference type="PANTHER" id="PTHR43384:SF10">
    <property type="entry name" value="ATPASE INVOLVED IN CHROMOSOME PARTITIONING, PARA_MIND FAMILY"/>
    <property type="match status" value="1"/>
</dbReference>
<dbReference type="Pfam" id="PF01656">
    <property type="entry name" value="CbiA"/>
    <property type="match status" value="1"/>
</dbReference>
<dbReference type="RefSeq" id="WP_092731365.1">
    <property type="nucleotide sequence ID" value="NZ_FNPC01000003.1"/>
</dbReference>
<keyword evidence="4" id="KW-1185">Reference proteome</keyword>
<protein>
    <submittedName>
        <fullName evidence="3">Septum site-determining protein MinD</fullName>
    </submittedName>
</protein>
<feature type="region of interest" description="Disordered" evidence="1">
    <location>
        <begin position="35"/>
        <end position="106"/>
    </location>
</feature>
<dbReference type="PANTHER" id="PTHR43384">
    <property type="entry name" value="SEPTUM SITE-DETERMINING PROTEIN MIND HOMOLOG, CHLOROPLASTIC-RELATED"/>
    <property type="match status" value="1"/>
</dbReference>
<dbReference type="EMBL" id="FNPC01000003">
    <property type="protein sequence ID" value="SDY10193.1"/>
    <property type="molecule type" value="Genomic_DNA"/>
</dbReference>
<dbReference type="InterPro" id="IPR050625">
    <property type="entry name" value="ParA/MinD_ATPase"/>
</dbReference>
<feature type="compositionally biased region" description="Gly residues" evidence="1">
    <location>
        <begin position="1"/>
        <end position="12"/>
    </location>
</feature>
<feature type="region of interest" description="Disordered" evidence="1">
    <location>
        <begin position="230"/>
        <end position="295"/>
    </location>
</feature>
<evidence type="ECO:0000256" key="1">
    <source>
        <dbReference type="SAM" id="MobiDB-lite"/>
    </source>
</evidence>
<sequence length="295" mass="30896">MIAVAGGKGGCGKTTTTLGLARALPGTVRAVEGDWDLPNLHGLAGTPREPPRPSRQASHPPRRTPQPSRETSRPPREASNLTATVGHRTDGDVRVVPPPTEPADADRRCHLGRFREPDGESVAATLVDCPSGAGPDAAAPLSVADRTLLVTTLSPPALRDTAKTAAMARELDAKPVGVVVTRAETVPEGVSAFLSAPALGTVPAVRPPVVSDSRVRSAYRDVAAALRRSLGGDGTAAGSASGTMSTPERDRETSTPERDRATSTPKRGRRTPEPDRTTSDRRTADVDPANWSYPR</sequence>
<evidence type="ECO:0000313" key="4">
    <source>
        <dbReference type="Proteomes" id="UP000199079"/>
    </source>
</evidence>
<feature type="compositionally biased region" description="Basic and acidic residues" evidence="1">
    <location>
        <begin position="270"/>
        <end position="285"/>
    </location>
</feature>
<evidence type="ECO:0000313" key="3">
    <source>
        <dbReference type="EMBL" id="SDY10193.1"/>
    </source>
</evidence>
<dbReference type="GO" id="GO:0005524">
    <property type="term" value="F:ATP binding"/>
    <property type="evidence" value="ECO:0007669"/>
    <property type="project" value="TreeGrafter"/>
</dbReference>
<dbReference type="GO" id="GO:0005829">
    <property type="term" value="C:cytosol"/>
    <property type="evidence" value="ECO:0007669"/>
    <property type="project" value="TreeGrafter"/>
</dbReference>
<name>A0A1H3H3N2_9EURY</name>
<gene>
    <name evidence="3" type="ORF">SAMN05216564_103111</name>
</gene>
<evidence type="ECO:0000259" key="2">
    <source>
        <dbReference type="Pfam" id="PF01656"/>
    </source>
</evidence>
<dbReference type="GO" id="GO:0009898">
    <property type="term" value="C:cytoplasmic side of plasma membrane"/>
    <property type="evidence" value="ECO:0007669"/>
    <property type="project" value="TreeGrafter"/>
</dbReference>
<proteinExistence type="predicted"/>
<dbReference type="SUPFAM" id="SSF52540">
    <property type="entry name" value="P-loop containing nucleoside triphosphate hydrolases"/>
    <property type="match status" value="1"/>
</dbReference>
<dbReference type="OrthoDB" id="238619at2157"/>
<dbReference type="GO" id="GO:0051782">
    <property type="term" value="P:negative regulation of cell division"/>
    <property type="evidence" value="ECO:0007669"/>
    <property type="project" value="TreeGrafter"/>
</dbReference>
<dbReference type="InterPro" id="IPR027417">
    <property type="entry name" value="P-loop_NTPase"/>
</dbReference>
<dbReference type="Gene3D" id="3.40.50.300">
    <property type="entry name" value="P-loop containing nucleotide triphosphate hydrolases"/>
    <property type="match status" value="1"/>
</dbReference>
<dbReference type="AlphaFoldDB" id="A0A1H3H3N2"/>